<keyword evidence="2" id="KW-1185">Reference proteome</keyword>
<evidence type="ECO:0000313" key="1">
    <source>
        <dbReference type="EMBL" id="KAL1255940.1"/>
    </source>
</evidence>
<name>A0ABR3LUE5_9TELE</name>
<dbReference type="Proteomes" id="UP001558613">
    <property type="component" value="Unassembled WGS sequence"/>
</dbReference>
<gene>
    <name evidence="1" type="ORF">QQF64_014001</name>
</gene>
<proteinExistence type="predicted"/>
<protein>
    <submittedName>
        <fullName evidence="1">Uncharacterized protein</fullName>
    </submittedName>
</protein>
<reference evidence="1 2" key="1">
    <citation type="submission" date="2023-09" db="EMBL/GenBank/DDBJ databases">
        <authorList>
            <person name="Wang M."/>
        </authorList>
    </citation>
    <scope>NUCLEOTIDE SEQUENCE [LARGE SCALE GENOMIC DNA]</scope>
    <source>
        <strain evidence="1">GT-2023</strain>
        <tissue evidence="1">Liver</tissue>
    </source>
</reference>
<dbReference type="EMBL" id="JAYMGO010000019">
    <property type="protein sequence ID" value="KAL1255940.1"/>
    <property type="molecule type" value="Genomic_DNA"/>
</dbReference>
<organism evidence="1 2">
    <name type="scientific">Cirrhinus molitorella</name>
    <name type="common">mud carp</name>
    <dbReference type="NCBI Taxonomy" id="172907"/>
    <lineage>
        <taxon>Eukaryota</taxon>
        <taxon>Metazoa</taxon>
        <taxon>Chordata</taxon>
        <taxon>Craniata</taxon>
        <taxon>Vertebrata</taxon>
        <taxon>Euteleostomi</taxon>
        <taxon>Actinopterygii</taxon>
        <taxon>Neopterygii</taxon>
        <taxon>Teleostei</taxon>
        <taxon>Ostariophysi</taxon>
        <taxon>Cypriniformes</taxon>
        <taxon>Cyprinidae</taxon>
        <taxon>Labeoninae</taxon>
        <taxon>Labeonini</taxon>
        <taxon>Cirrhinus</taxon>
    </lineage>
</organism>
<comment type="caution">
    <text evidence="1">The sequence shown here is derived from an EMBL/GenBank/DDBJ whole genome shotgun (WGS) entry which is preliminary data.</text>
</comment>
<sequence>WNGATVSWLVNVMPLRVTQITLPCPLRHPGLRSLEAQLIKPSAVAGELAGCQPTWA</sequence>
<evidence type="ECO:0000313" key="2">
    <source>
        <dbReference type="Proteomes" id="UP001558613"/>
    </source>
</evidence>
<accession>A0ABR3LUE5</accession>
<feature type="non-terminal residue" evidence="1">
    <location>
        <position position="1"/>
    </location>
</feature>